<dbReference type="Proteomes" id="UP000762676">
    <property type="component" value="Unassembled WGS sequence"/>
</dbReference>
<proteinExistence type="predicted"/>
<name>A0AAV4IIV5_9GAST</name>
<protein>
    <submittedName>
        <fullName evidence="1">Uncharacterized protein</fullName>
    </submittedName>
</protein>
<evidence type="ECO:0000313" key="1">
    <source>
        <dbReference type="EMBL" id="GFS10398.1"/>
    </source>
</evidence>
<sequence>MSNSKLLSTHNKSLPENLDAEVDFFVLQIRLGCSLSKNIGGQGFRPSGTTPKSPVFGNLDRDRLCDRAVRQSIRDQEERGSIPGRVIPRTLKVVLAADPPSVWHYGFRAKCCLPGVRIMCASNGYQCKNKLIGSDGIVLYTDSIVIPPSLHDMAGKVGLHGQRTLKLSRA</sequence>
<keyword evidence="2" id="KW-1185">Reference proteome</keyword>
<dbReference type="AlphaFoldDB" id="A0AAV4IIV5"/>
<accession>A0AAV4IIV5</accession>
<dbReference type="EMBL" id="BMAT01002620">
    <property type="protein sequence ID" value="GFS10398.1"/>
    <property type="molecule type" value="Genomic_DNA"/>
</dbReference>
<reference evidence="1 2" key="1">
    <citation type="journal article" date="2021" name="Elife">
        <title>Chloroplast acquisition without the gene transfer in kleptoplastic sea slugs, Plakobranchus ocellatus.</title>
        <authorList>
            <person name="Maeda T."/>
            <person name="Takahashi S."/>
            <person name="Yoshida T."/>
            <person name="Shimamura S."/>
            <person name="Takaki Y."/>
            <person name="Nagai Y."/>
            <person name="Toyoda A."/>
            <person name="Suzuki Y."/>
            <person name="Arimoto A."/>
            <person name="Ishii H."/>
            <person name="Satoh N."/>
            <person name="Nishiyama T."/>
            <person name="Hasebe M."/>
            <person name="Maruyama T."/>
            <person name="Minagawa J."/>
            <person name="Obokata J."/>
            <person name="Shigenobu S."/>
        </authorList>
    </citation>
    <scope>NUCLEOTIDE SEQUENCE [LARGE SCALE GENOMIC DNA]</scope>
</reference>
<comment type="caution">
    <text evidence="1">The sequence shown here is derived from an EMBL/GenBank/DDBJ whole genome shotgun (WGS) entry which is preliminary data.</text>
</comment>
<evidence type="ECO:0000313" key="2">
    <source>
        <dbReference type="Proteomes" id="UP000762676"/>
    </source>
</evidence>
<organism evidence="1 2">
    <name type="scientific">Elysia marginata</name>
    <dbReference type="NCBI Taxonomy" id="1093978"/>
    <lineage>
        <taxon>Eukaryota</taxon>
        <taxon>Metazoa</taxon>
        <taxon>Spiralia</taxon>
        <taxon>Lophotrochozoa</taxon>
        <taxon>Mollusca</taxon>
        <taxon>Gastropoda</taxon>
        <taxon>Heterobranchia</taxon>
        <taxon>Euthyneura</taxon>
        <taxon>Panpulmonata</taxon>
        <taxon>Sacoglossa</taxon>
        <taxon>Placobranchoidea</taxon>
        <taxon>Plakobranchidae</taxon>
        <taxon>Elysia</taxon>
    </lineage>
</organism>
<gene>
    <name evidence="1" type="ORF">ElyMa_001322400</name>
</gene>